<keyword evidence="1" id="KW-0812">Transmembrane</keyword>
<gene>
    <name evidence="2" type="ordered locus">Clos_0650</name>
</gene>
<proteinExistence type="predicted"/>
<dbReference type="Proteomes" id="UP000000269">
    <property type="component" value="Chromosome"/>
</dbReference>
<evidence type="ECO:0000256" key="1">
    <source>
        <dbReference type="SAM" id="Phobius"/>
    </source>
</evidence>
<keyword evidence="1" id="KW-1133">Transmembrane helix</keyword>
<dbReference type="EMBL" id="CP000853">
    <property type="protein sequence ID" value="ABW18210.1"/>
    <property type="molecule type" value="Genomic_DNA"/>
</dbReference>
<keyword evidence="3" id="KW-1185">Reference proteome</keyword>
<dbReference type="RefSeq" id="WP_012158524.1">
    <property type="nucleotide sequence ID" value="NC_009922.1"/>
</dbReference>
<keyword evidence="1" id="KW-0472">Membrane</keyword>
<sequence>MKIKKNYKRYFILTGIFMIIFIHLFAMKVNNMNISNFGVLLLILITTTNYWVTHSKVKSLKEKKTGLQVRPNGDCGYFSAS</sequence>
<evidence type="ECO:0000313" key="2">
    <source>
        <dbReference type="EMBL" id="ABW18210.1"/>
    </source>
</evidence>
<evidence type="ECO:0000313" key="3">
    <source>
        <dbReference type="Proteomes" id="UP000000269"/>
    </source>
</evidence>
<accession>A8MM43</accession>
<reference evidence="3" key="1">
    <citation type="submission" date="2007-10" db="EMBL/GenBank/DDBJ databases">
        <title>Complete genome of Alkaliphilus oremlandii OhILAs.</title>
        <authorList>
            <person name="Copeland A."/>
            <person name="Lucas S."/>
            <person name="Lapidus A."/>
            <person name="Barry K."/>
            <person name="Detter J.C."/>
            <person name="Glavina del Rio T."/>
            <person name="Hammon N."/>
            <person name="Israni S."/>
            <person name="Dalin E."/>
            <person name="Tice H."/>
            <person name="Pitluck S."/>
            <person name="Chain P."/>
            <person name="Malfatti S."/>
            <person name="Shin M."/>
            <person name="Vergez L."/>
            <person name="Schmutz J."/>
            <person name="Larimer F."/>
            <person name="Land M."/>
            <person name="Hauser L."/>
            <person name="Kyrpides N."/>
            <person name="Mikhailova N."/>
            <person name="Stolz J.F."/>
            <person name="Dawson A."/>
            <person name="Fisher E."/>
            <person name="Crable B."/>
            <person name="Perera E."/>
            <person name="Lisak J."/>
            <person name="Ranganathan M."/>
            <person name="Basu P."/>
            <person name="Richardson P."/>
        </authorList>
    </citation>
    <scope>NUCLEOTIDE SEQUENCE [LARGE SCALE GENOMIC DNA]</scope>
    <source>
        <strain evidence="3">OhILAs</strain>
    </source>
</reference>
<dbReference type="AlphaFoldDB" id="A8MM43"/>
<feature type="transmembrane region" description="Helical" evidence="1">
    <location>
        <begin position="32"/>
        <end position="52"/>
    </location>
</feature>
<name>A8MM43_ALKOO</name>
<dbReference type="STRING" id="350688.Clos_0650"/>
<dbReference type="HOGENOM" id="CLU_2566281_0_0_9"/>
<dbReference type="KEGG" id="aoe:Clos_0650"/>
<protein>
    <submittedName>
        <fullName evidence="2">Uncharacterized protein</fullName>
    </submittedName>
</protein>
<organism evidence="2 3">
    <name type="scientific">Alkaliphilus oremlandii (strain OhILAs)</name>
    <name type="common">Clostridium oremlandii (strain OhILAs)</name>
    <dbReference type="NCBI Taxonomy" id="350688"/>
    <lineage>
        <taxon>Bacteria</taxon>
        <taxon>Bacillati</taxon>
        <taxon>Bacillota</taxon>
        <taxon>Clostridia</taxon>
        <taxon>Peptostreptococcales</taxon>
        <taxon>Natronincolaceae</taxon>
        <taxon>Alkaliphilus</taxon>
    </lineage>
</organism>
<feature type="transmembrane region" description="Helical" evidence="1">
    <location>
        <begin position="7"/>
        <end position="26"/>
    </location>
</feature>